<dbReference type="Pfam" id="PF00144">
    <property type="entry name" value="Beta-lactamase"/>
    <property type="match status" value="1"/>
</dbReference>
<dbReference type="InterPro" id="IPR012338">
    <property type="entry name" value="Beta-lactam/transpept-like"/>
</dbReference>
<dbReference type="InterPro" id="IPR050789">
    <property type="entry name" value="Diverse_Enzym_Activities"/>
</dbReference>
<organism evidence="2 3">
    <name type="scientific">Limnoglobus roseus</name>
    <dbReference type="NCBI Taxonomy" id="2598579"/>
    <lineage>
        <taxon>Bacteria</taxon>
        <taxon>Pseudomonadati</taxon>
        <taxon>Planctomycetota</taxon>
        <taxon>Planctomycetia</taxon>
        <taxon>Gemmatales</taxon>
        <taxon>Gemmataceae</taxon>
        <taxon>Limnoglobus</taxon>
    </lineage>
</organism>
<dbReference type="PANTHER" id="PTHR43283:SF7">
    <property type="entry name" value="BETA-LACTAMASE-RELATED DOMAIN-CONTAINING PROTEIN"/>
    <property type="match status" value="1"/>
</dbReference>
<sequence length="715" mass="76998">MKRPPPGRRIGSALVLICLGALVGTARGEGFDWQTASPESQGFSKEKLDALVKVVVAKKSRAFLVVRNDRVVSEWYADGNGPTKAQGTASLAKAIVGGLPLAVALTDGRLTLDDPAAKYVRAWKDDARKSKITLRHLGSHTSGLEDAEADDLPHDKLTGWKGDFWKSREPPDDPFTLARDKAAAVTVPGEQLRYSNPGIGILTYCVTASIQGTQHTDARTLLRERVLKPIGVGDKEWSAGYGKAVSVDGLSLVPAWGGGAFTPRAMARIGRLVVRAGDWDGKRILSKEAVAAVTGDAGLPGHCGMGWWTNAGGRYAGLPKDAVWGAGAGDQLLLVVPSLNLVMVRNGQAMEPGPGEPPVRKDDVFTRYHDYRARTLFEPLVAAIATGNSLIQPPLPPSPVIRSIDWAGKDTIVRRAKGSDNWPLTWADDDHLYTAYGDGSGFEPLLKEKLGLGFARVEGSPAAFTGVNLRSPTGEQTGHGKDGKKASGLLMVDGVLYLLARNAGNAQLAWSRDHGATWAWADWKFTTGFGCPTFINFGKNYAGARDGYVYVYSPDADSAYRAADRMCLARVPTGKVREWDAYEFFAGLGAKGEPIWTKAVADRGAVFAHPGRCYRSGVTYNAGLKRYLWVQTLPGTEGGKADTRFEGGFAVYDAAEPWGPWTTAFFTEKWDVGPGDSASFPTKWMSTDGTTLYLVFSGDDSFSVRRATVTLHPTK</sequence>
<dbReference type="EMBL" id="CP042425">
    <property type="protein sequence ID" value="QEL20771.1"/>
    <property type="molecule type" value="Genomic_DNA"/>
</dbReference>
<keyword evidence="3" id="KW-1185">Reference proteome</keyword>
<dbReference type="SUPFAM" id="SSF56601">
    <property type="entry name" value="beta-lactamase/transpeptidase-like"/>
    <property type="match status" value="1"/>
</dbReference>
<dbReference type="RefSeq" id="WP_149115031.1">
    <property type="nucleotide sequence ID" value="NZ_CP042425.1"/>
</dbReference>
<evidence type="ECO:0000313" key="3">
    <source>
        <dbReference type="Proteomes" id="UP000324974"/>
    </source>
</evidence>
<evidence type="ECO:0000313" key="2">
    <source>
        <dbReference type="EMBL" id="QEL20771.1"/>
    </source>
</evidence>
<proteinExistence type="predicted"/>
<feature type="domain" description="Beta-lactamase-related" evidence="1">
    <location>
        <begin position="55"/>
        <end position="350"/>
    </location>
</feature>
<dbReference type="AlphaFoldDB" id="A0A5C1ANF0"/>
<dbReference type="KEGG" id="lrs:PX52LOC_07887"/>
<dbReference type="OrthoDB" id="3795970at2"/>
<protein>
    <submittedName>
        <fullName evidence="2">Beta-lactamase class C and DUF4185 domain</fullName>
    </submittedName>
</protein>
<accession>A0A5C1ANF0</accession>
<name>A0A5C1ANF0_9BACT</name>
<reference evidence="3" key="1">
    <citation type="submission" date="2019-08" db="EMBL/GenBank/DDBJ databases">
        <title>Limnoglobus roseus gen. nov., sp. nov., a novel freshwater planctomycete with a giant genome from the family Gemmataceae.</title>
        <authorList>
            <person name="Kulichevskaya I.S."/>
            <person name="Naumoff D.G."/>
            <person name="Miroshnikov K."/>
            <person name="Ivanova A."/>
            <person name="Philippov D.A."/>
            <person name="Hakobyan A."/>
            <person name="Rijpstra I.C."/>
            <person name="Sinninghe Damste J.S."/>
            <person name="Liesack W."/>
            <person name="Dedysh S.N."/>
        </authorList>
    </citation>
    <scope>NUCLEOTIDE SEQUENCE [LARGE SCALE GENOMIC DNA]</scope>
    <source>
        <strain evidence="3">PX52</strain>
    </source>
</reference>
<dbReference type="Gene3D" id="3.40.710.10">
    <property type="entry name" value="DD-peptidase/beta-lactamase superfamily"/>
    <property type="match status" value="1"/>
</dbReference>
<evidence type="ECO:0000259" key="1">
    <source>
        <dbReference type="Pfam" id="PF00144"/>
    </source>
</evidence>
<dbReference type="PANTHER" id="PTHR43283">
    <property type="entry name" value="BETA-LACTAMASE-RELATED"/>
    <property type="match status" value="1"/>
</dbReference>
<dbReference type="InterPro" id="IPR001466">
    <property type="entry name" value="Beta-lactam-related"/>
</dbReference>
<dbReference type="Proteomes" id="UP000324974">
    <property type="component" value="Chromosome"/>
</dbReference>
<gene>
    <name evidence="2" type="ORF">PX52LOC_07887</name>
</gene>